<dbReference type="EMBL" id="CM056815">
    <property type="protein sequence ID" value="KAJ8629278.1"/>
    <property type="molecule type" value="Genomic_DNA"/>
</dbReference>
<name>A0ACC2L8A4_PERAE</name>
<keyword evidence="2" id="KW-1185">Reference proteome</keyword>
<evidence type="ECO:0000313" key="1">
    <source>
        <dbReference type="EMBL" id="KAJ8629278.1"/>
    </source>
</evidence>
<comment type="caution">
    <text evidence="1">The sequence shown here is derived from an EMBL/GenBank/DDBJ whole genome shotgun (WGS) entry which is preliminary data.</text>
</comment>
<gene>
    <name evidence="1" type="ORF">MRB53_022601</name>
</gene>
<evidence type="ECO:0000313" key="2">
    <source>
        <dbReference type="Proteomes" id="UP001234297"/>
    </source>
</evidence>
<dbReference type="Proteomes" id="UP001234297">
    <property type="component" value="Chromosome 7"/>
</dbReference>
<sequence>MRPILQLLLIFSFFLSATSVTFRCTAFAICQGMIGYVSPNTTSLYSIIELLGLEEVYSLLAANSWPTEDTDRSIPAESTVRIPFPGFCSNGTGISNRTPVYTVKKGDPGLDYIARTIFGEFVTYQDIAAVNKISDPNLILIGQKLWIPLPCSCDDVDAAMVVHYGHVVDNGSSVSQIAGEFGTTEATLMGLNNETLSDPNNLQAGQILDVPIKACNVSTVSSLLVPIGSYALTANNCVRCSCNLNDLGLKCMRAHEVPVTNWARCPPTQCGNLSLGESVNLTTCLRTTCDYAGYNERRILMHK</sequence>
<reference evidence="1 2" key="1">
    <citation type="journal article" date="2022" name="Hortic Res">
        <title>A haplotype resolved chromosomal level avocado genome allows analysis of novel avocado genes.</title>
        <authorList>
            <person name="Nath O."/>
            <person name="Fletcher S.J."/>
            <person name="Hayward A."/>
            <person name="Shaw L.M."/>
            <person name="Masouleh A.K."/>
            <person name="Furtado A."/>
            <person name="Henry R.J."/>
            <person name="Mitter N."/>
        </authorList>
    </citation>
    <scope>NUCLEOTIDE SEQUENCE [LARGE SCALE GENOMIC DNA]</scope>
    <source>
        <strain evidence="2">cv. Hass</strain>
    </source>
</reference>
<proteinExistence type="predicted"/>
<accession>A0ACC2L8A4</accession>
<protein>
    <submittedName>
        <fullName evidence="1">Uncharacterized protein</fullName>
    </submittedName>
</protein>
<organism evidence="1 2">
    <name type="scientific">Persea americana</name>
    <name type="common">Avocado</name>
    <dbReference type="NCBI Taxonomy" id="3435"/>
    <lineage>
        <taxon>Eukaryota</taxon>
        <taxon>Viridiplantae</taxon>
        <taxon>Streptophyta</taxon>
        <taxon>Embryophyta</taxon>
        <taxon>Tracheophyta</taxon>
        <taxon>Spermatophyta</taxon>
        <taxon>Magnoliopsida</taxon>
        <taxon>Magnoliidae</taxon>
        <taxon>Laurales</taxon>
        <taxon>Lauraceae</taxon>
        <taxon>Persea</taxon>
    </lineage>
</organism>